<dbReference type="RefSeq" id="WP_184581946.1">
    <property type="nucleotide sequence ID" value="NZ_JACHJT010000001.1"/>
</dbReference>
<gene>
    <name evidence="2" type="ORF">F4561_004940</name>
</gene>
<organism evidence="2 3">
    <name type="scientific">Lipingzhangella halophila</name>
    <dbReference type="NCBI Taxonomy" id="1783352"/>
    <lineage>
        <taxon>Bacteria</taxon>
        <taxon>Bacillati</taxon>
        <taxon>Actinomycetota</taxon>
        <taxon>Actinomycetes</taxon>
        <taxon>Streptosporangiales</taxon>
        <taxon>Nocardiopsidaceae</taxon>
        <taxon>Lipingzhangella</taxon>
    </lineage>
</organism>
<dbReference type="InterPro" id="IPR036505">
    <property type="entry name" value="Amidase/PGRP_sf"/>
</dbReference>
<sequence>MPRPSRLVWRSDLGWQPNSPASSSDPKNGLVIHYDSADQNLANRAHADCVAYWNRTRDFHVNGNGWADIGYSWFCCSHGHVIEGRGLFKTQAAQRGANSTHYSATLALGPNDPITDAQIEAVRELRAWLMEPETSIAGDVFGHRDFNSTSCPGDAAYRLVRDGTFAQPPGNIKENDVPTYVSVDKTDGSRREELAPHQWQQVYFDSNNSSGAADHHGDGDWPSLLRGPADYTGDVSLRLSDVPPGTECQARVVEVAKQDDDWVVVERGYPVEFTGSNGDTFVTIPASGYVATDRRLRVEVTHFGSEESTPTVVGGKVRFQLWER</sequence>
<feature type="domain" description="N-acetylmuramoyl-L-alanine amidase" evidence="1">
    <location>
        <begin position="27"/>
        <end position="154"/>
    </location>
</feature>
<dbReference type="EMBL" id="JACHJT010000001">
    <property type="protein sequence ID" value="MBB4934120.1"/>
    <property type="molecule type" value="Genomic_DNA"/>
</dbReference>
<evidence type="ECO:0000313" key="3">
    <source>
        <dbReference type="Proteomes" id="UP000523007"/>
    </source>
</evidence>
<dbReference type="PANTHER" id="PTHR11022">
    <property type="entry name" value="PEPTIDOGLYCAN RECOGNITION PROTEIN"/>
    <property type="match status" value="1"/>
</dbReference>
<dbReference type="InterPro" id="IPR002502">
    <property type="entry name" value="Amidase_domain"/>
</dbReference>
<dbReference type="PANTHER" id="PTHR11022:SF41">
    <property type="entry name" value="PEPTIDOGLYCAN-RECOGNITION PROTEIN LC-RELATED"/>
    <property type="match status" value="1"/>
</dbReference>
<dbReference type="SUPFAM" id="SSF55846">
    <property type="entry name" value="N-acetylmuramoyl-L-alanine amidase-like"/>
    <property type="match status" value="1"/>
</dbReference>
<comment type="caution">
    <text evidence="2">The sequence shown here is derived from an EMBL/GenBank/DDBJ whole genome shotgun (WGS) entry which is preliminary data.</text>
</comment>
<dbReference type="InterPro" id="IPR015510">
    <property type="entry name" value="PGRP"/>
</dbReference>
<accession>A0A7W7RLD2</accession>
<dbReference type="Pfam" id="PF01510">
    <property type="entry name" value="Amidase_2"/>
    <property type="match status" value="1"/>
</dbReference>
<dbReference type="GO" id="GO:0009253">
    <property type="term" value="P:peptidoglycan catabolic process"/>
    <property type="evidence" value="ECO:0007669"/>
    <property type="project" value="InterPro"/>
</dbReference>
<dbReference type="Gene3D" id="3.40.80.10">
    <property type="entry name" value="Peptidoglycan recognition protein-like"/>
    <property type="match status" value="1"/>
</dbReference>
<dbReference type="GO" id="GO:0008745">
    <property type="term" value="F:N-acetylmuramoyl-L-alanine amidase activity"/>
    <property type="evidence" value="ECO:0007669"/>
    <property type="project" value="InterPro"/>
</dbReference>
<evidence type="ECO:0000313" key="2">
    <source>
        <dbReference type="EMBL" id="MBB4934120.1"/>
    </source>
</evidence>
<dbReference type="AlphaFoldDB" id="A0A7W7RLD2"/>
<evidence type="ECO:0000259" key="1">
    <source>
        <dbReference type="Pfam" id="PF01510"/>
    </source>
</evidence>
<protein>
    <recommendedName>
        <fullName evidence="1">N-acetylmuramoyl-L-alanine amidase domain-containing protein</fullName>
    </recommendedName>
</protein>
<reference evidence="2 3" key="1">
    <citation type="submission" date="2020-08" db="EMBL/GenBank/DDBJ databases">
        <title>Sequencing the genomes of 1000 actinobacteria strains.</title>
        <authorList>
            <person name="Klenk H.-P."/>
        </authorList>
    </citation>
    <scope>NUCLEOTIDE SEQUENCE [LARGE SCALE GENOMIC DNA]</scope>
    <source>
        <strain evidence="2 3">DSM 102030</strain>
    </source>
</reference>
<keyword evidence="3" id="KW-1185">Reference proteome</keyword>
<proteinExistence type="predicted"/>
<dbReference type="CDD" id="cd06583">
    <property type="entry name" value="PGRP"/>
    <property type="match status" value="1"/>
</dbReference>
<dbReference type="Proteomes" id="UP000523007">
    <property type="component" value="Unassembled WGS sequence"/>
</dbReference>
<name>A0A7W7RLD2_9ACTN</name>